<evidence type="ECO:0000256" key="1">
    <source>
        <dbReference type="SAM" id="Phobius"/>
    </source>
</evidence>
<evidence type="ECO:0000313" key="4">
    <source>
        <dbReference type="Proteomes" id="UP001500367"/>
    </source>
</evidence>
<dbReference type="EMBL" id="BAABCT010000001">
    <property type="protein sequence ID" value="GAA4063137.1"/>
    <property type="molecule type" value="Genomic_DNA"/>
</dbReference>
<evidence type="ECO:0000256" key="2">
    <source>
        <dbReference type="SAM" id="SignalP"/>
    </source>
</evidence>
<keyword evidence="1" id="KW-0472">Membrane</keyword>
<proteinExistence type="predicted"/>
<feature type="signal peptide" evidence="2">
    <location>
        <begin position="1"/>
        <end position="22"/>
    </location>
</feature>
<feature type="transmembrane region" description="Helical" evidence="1">
    <location>
        <begin position="46"/>
        <end position="64"/>
    </location>
</feature>
<keyword evidence="1" id="KW-1133">Transmembrane helix</keyword>
<keyword evidence="2" id="KW-0732">Signal</keyword>
<gene>
    <name evidence="3" type="ORF">GCM10022389_04740</name>
</gene>
<name>A0ABP7VB24_9FLAO</name>
<keyword evidence="1" id="KW-0812">Transmembrane</keyword>
<protein>
    <recommendedName>
        <fullName evidence="5">Signal peptidase</fullName>
    </recommendedName>
</protein>
<accession>A0ABP7VB24</accession>
<sequence length="73" mass="7867">MNKFYKFCLFSFFLLSDFVVFAQPGDEDDGTGGGGGLEGGDPAPAPINGKLIVLLLFGLIFAFYKLKNVTKKA</sequence>
<keyword evidence="4" id="KW-1185">Reference proteome</keyword>
<evidence type="ECO:0000313" key="3">
    <source>
        <dbReference type="EMBL" id="GAA4063137.1"/>
    </source>
</evidence>
<dbReference type="Proteomes" id="UP001500367">
    <property type="component" value="Unassembled WGS sequence"/>
</dbReference>
<organism evidence="3 4">
    <name type="scientific">Flavobacterium cheonanense</name>
    <dbReference type="NCBI Taxonomy" id="706183"/>
    <lineage>
        <taxon>Bacteria</taxon>
        <taxon>Pseudomonadati</taxon>
        <taxon>Bacteroidota</taxon>
        <taxon>Flavobacteriia</taxon>
        <taxon>Flavobacteriales</taxon>
        <taxon>Flavobacteriaceae</taxon>
        <taxon>Flavobacterium</taxon>
    </lineage>
</organism>
<reference evidence="4" key="1">
    <citation type="journal article" date="2019" name="Int. J. Syst. Evol. Microbiol.">
        <title>The Global Catalogue of Microorganisms (GCM) 10K type strain sequencing project: providing services to taxonomists for standard genome sequencing and annotation.</title>
        <authorList>
            <consortium name="The Broad Institute Genomics Platform"/>
            <consortium name="The Broad Institute Genome Sequencing Center for Infectious Disease"/>
            <person name="Wu L."/>
            <person name="Ma J."/>
        </authorList>
    </citation>
    <scope>NUCLEOTIDE SEQUENCE [LARGE SCALE GENOMIC DNA]</scope>
    <source>
        <strain evidence="4">JCM 17069</strain>
    </source>
</reference>
<evidence type="ECO:0008006" key="5">
    <source>
        <dbReference type="Google" id="ProtNLM"/>
    </source>
</evidence>
<dbReference type="RefSeq" id="WP_344815206.1">
    <property type="nucleotide sequence ID" value="NZ_BAABCT010000001.1"/>
</dbReference>
<comment type="caution">
    <text evidence="3">The sequence shown here is derived from an EMBL/GenBank/DDBJ whole genome shotgun (WGS) entry which is preliminary data.</text>
</comment>
<feature type="chain" id="PRO_5046455013" description="Signal peptidase" evidence="2">
    <location>
        <begin position="23"/>
        <end position="73"/>
    </location>
</feature>